<evidence type="ECO:0000256" key="1">
    <source>
        <dbReference type="SAM" id="MobiDB-lite"/>
    </source>
</evidence>
<protein>
    <recommendedName>
        <fullName evidence="5">Porin</fullName>
    </recommendedName>
</protein>
<sequence>MSIQTDSRRLKALTLSLSISAAMAATAVQAAPNDQQTIEALRAQLQQMQQRLDRLEQQQASAQTTSSGNTAASNSGSNGTSAKDSGSRQTAASANSDNSGASALSMAEQNKATLDEMQQVEFSGMVEFGYSYQDWSESSKDKAGDLDFNKLVLAIDGEHDDFLYSMEYRFYNGYNFLKKGWLGYKVDDENTVKAGLVQTPFGNMPYGYLGWYGNLPYLAGFNDNQNAGVLWERDAGPWNTSLAFFKSDNLGDDNQHYGANAIGSSEQGNSEENQLAARAAYTFGHGTDYTTEVNASVKGGQLYNNNTNDSGSNWSAALGVSGSYGNWLAMAQATTYKYDAENAPESETQISDNVVQVGAFNFNYLIPAEAEMYTASLGYSMDVDWGPVENIYFYNDFSYINPRGDYSPYNGGFGDVDNPMFNDIGLKLTAGPYYLWADIASNKNGLGYFGSGDANKWNTQFITTFGFNF</sequence>
<feature type="signal peptide" evidence="2">
    <location>
        <begin position="1"/>
        <end position="30"/>
    </location>
</feature>
<dbReference type="OrthoDB" id="625456at2"/>
<evidence type="ECO:0000256" key="2">
    <source>
        <dbReference type="SAM" id="SignalP"/>
    </source>
</evidence>
<feature type="region of interest" description="Disordered" evidence="1">
    <location>
        <begin position="49"/>
        <end position="103"/>
    </location>
</feature>
<feature type="chain" id="PRO_5016409968" description="Porin" evidence="2">
    <location>
        <begin position="31"/>
        <end position="469"/>
    </location>
</feature>
<accession>A0A2Z2HDY8</accession>
<organism evidence="3 4">
    <name type="scientific">Kushneria konosiri</name>
    <dbReference type="NCBI Taxonomy" id="698828"/>
    <lineage>
        <taxon>Bacteria</taxon>
        <taxon>Pseudomonadati</taxon>
        <taxon>Pseudomonadota</taxon>
        <taxon>Gammaproteobacteria</taxon>
        <taxon>Oceanospirillales</taxon>
        <taxon>Halomonadaceae</taxon>
        <taxon>Kushneria</taxon>
    </lineage>
</organism>
<dbReference type="KEGG" id="kus:B9G99_00020"/>
<dbReference type="SUPFAM" id="SSF56935">
    <property type="entry name" value="Porins"/>
    <property type="match status" value="1"/>
</dbReference>
<keyword evidence="4" id="KW-1185">Reference proteome</keyword>
<feature type="compositionally biased region" description="Low complexity" evidence="1">
    <location>
        <begin position="91"/>
        <end position="103"/>
    </location>
</feature>
<dbReference type="Proteomes" id="UP000250025">
    <property type="component" value="Chromosome"/>
</dbReference>
<evidence type="ECO:0000313" key="4">
    <source>
        <dbReference type="Proteomes" id="UP000250025"/>
    </source>
</evidence>
<keyword evidence="2" id="KW-0732">Signal</keyword>
<name>A0A2Z2HDY8_9GAMM</name>
<evidence type="ECO:0000313" key="3">
    <source>
        <dbReference type="EMBL" id="ARS51481.1"/>
    </source>
</evidence>
<reference evidence="3 4" key="1">
    <citation type="journal article" date="2017" name="Int. J. Syst. Evol. Microbiol.">
        <title>Kushneria konosiri sp. nov., isolated from the Korean salt-fermented seafood Daemi-jeot.</title>
        <authorList>
            <person name="Yun J.H."/>
            <person name="Park S.K."/>
            <person name="Lee J.Y."/>
            <person name="Jung M.J."/>
            <person name="Bae J.W."/>
        </authorList>
    </citation>
    <scope>NUCLEOTIDE SEQUENCE [LARGE SCALE GENOMIC DNA]</scope>
    <source>
        <strain evidence="3 4">X49</strain>
    </source>
</reference>
<feature type="compositionally biased region" description="Low complexity" evidence="1">
    <location>
        <begin position="57"/>
        <end position="82"/>
    </location>
</feature>
<dbReference type="AlphaFoldDB" id="A0A2Z2HDY8"/>
<evidence type="ECO:0008006" key="5">
    <source>
        <dbReference type="Google" id="ProtNLM"/>
    </source>
</evidence>
<dbReference type="EMBL" id="CP021323">
    <property type="protein sequence ID" value="ARS51481.1"/>
    <property type="molecule type" value="Genomic_DNA"/>
</dbReference>
<proteinExistence type="predicted"/>
<gene>
    <name evidence="3" type="ORF">B9G99_00020</name>
</gene>
<dbReference type="RefSeq" id="WP_086620188.1">
    <property type="nucleotide sequence ID" value="NZ_CP021323.1"/>
</dbReference>